<keyword evidence="2" id="KW-1185">Reference proteome</keyword>
<accession>A0A5B7DQ74</accession>
<name>A0A5B7DQ74_PORTR</name>
<gene>
    <name evidence="1" type="ORF">E2C01_016152</name>
</gene>
<dbReference type="Proteomes" id="UP000324222">
    <property type="component" value="Unassembled WGS sequence"/>
</dbReference>
<dbReference type="EMBL" id="VSRR010001168">
    <property type="protein sequence ID" value="MPC23113.1"/>
    <property type="molecule type" value="Genomic_DNA"/>
</dbReference>
<proteinExistence type="predicted"/>
<dbReference type="AlphaFoldDB" id="A0A5B7DQ74"/>
<evidence type="ECO:0000313" key="1">
    <source>
        <dbReference type="EMBL" id="MPC23113.1"/>
    </source>
</evidence>
<comment type="caution">
    <text evidence="1">The sequence shown here is derived from an EMBL/GenBank/DDBJ whole genome shotgun (WGS) entry which is preliminary data.</text>
</comment>
<evidence type="ECO:0000313" key="2">
    <source>
        <dbReference type="Proteomes" id="UP000324222"/>
    </source>
</evidence>
<protein>
    <submittedName>
        <fullName evidence="1">Uncharacterized protein</fullName>
    </submittedName>
</protein>
<organism evidence="1 2">
    <name type="scientific">Portunus trituberculatus</name>
    <name type="common">Swimming crab</name>
    <name type="synonym">Neptunus trituberculatus</name>
    <dbReference type="NCBI Taxonomy" id="210409"/>
    <lineage>
        <taxon>Eukaryota</taxon>
        <taxon>Metazoa</taxon>
        <taxon>Ecdysozoa</taxon>
        <taxon>Arthropoda</taxon>
        <taxon>Crustacea</taxon>
        <taxon>Multicrustacea</taxon>
        <taxon>Malacostraca</taxon>
        <taxon>Eumalacostraca</taxon>
        <taxon>Eucarida</taxon>
        <taxon>Decapoda</taxon>
        <taxon>Pleocyemata</taxon>
        <taxon>Brachyura</taxon>
        <taxon>Eubrachyura</taxon>
        <taxon>Portunoidea</taxon>
        <taxon>Portunidae</taxon>
        <taxon>Portuninae</taxon>
        <taxon>Portunus</taxon>
    </lineage>
</organism>
<reference evidence="1 2" key="1">
    <citation type="submission" date="2019-05" db="EMBL/GenBank/DDBJ databases">
        <title>Another draft genome of Portunus trituberculatus and its Hox gene families provides insights of decapod evolution.</title>
        <authorList>
            <person name="Jeong J.-H."/>
            <person name="Song I."/>
            <person name="Kim S."/>
            <person name="Choi T."/>
            <person name="Kim D."/>
            <person name="Ryu S."/>
            <person name="Kim W."/>
        </authorList>
    </citation>
    <scope>NUCLEOTIDE SEQUENCE [LARGE SCALE GENOMIC DNA]</scope>
    <source>
        <tissue evidence="1">Muscle</tissue>
    </source>
</reference>
<sequence length="114" mass="12580">MCLRNEARNISDVCLSGLDAPRPSGSRYISLVVGVLVPFVAVPNLLQLRLLEECLSARRTQVCLLHSDTAFTTQHLQLSHRNASYQAHQSQHNTLQLAIITPHIRSAARVGLIS</sequence>